<dbReference type="Proteomes" id="UP000288805">
    <property type="component" value="Unassembled WGS sequence"/>
</dbReference>
<evidence type="ECO:0000313" key="3">
    <source>
        <dbReference type="Proteomes" id="UP000288805"/>
    </source>
</evidence>
<proteinExistence type="predicted"/>
<evidence type="ECO:0000256" key="1">
    <source>
        <dbReference type="SAM" id="Phobius"/>
    </source>
</evidence>
<name>A0A438EHY0_VITVI</name>
<comment type="caution">
    <text evidence="2">The sequence shown here is derived from an EMBL/GenBank/DDBJ whole genome shotgun (WGS) entry which is preliminary data.</text>
</comment>
<keyword evidence="1" id="KW-1133">Transmembrane helix</keyword>
<accession>A0A438EHY0</accession>
<keyword evidence="1" id="KW-0472">Membrane</keyword>
<reference evidence="2 3" key="1">
    <citation type="journal article" date="2018" name="PLoS Genet.">
        <title>Population sequencing reveals clonal diversity and ancestral inbreeding in the grapevine cultivar Chardonnay.</title>
        <authorList>
            <person name="Roach M.J."/>
            <person name="Johnson D.L."/>
            <person name="Bohlmann J."/>
            <person name="van Vuuren H.J."/>
            <person name="Jones S.J."/>
            <person name="Pretorius I.S."/>
            <person name="Schmidt S.A."/>
            <person name="Borneman A.R."/>
        </authorList>
    </citation>
    <scope>NUCLEOTIDE SEQUENCE [LARGE SCALE GENOMIC DNA]</scope>
    <source>
        <strain evidence="3">cv. Chardonnay</strain>
        <tissue evidence="2">Leaf</tissue>
    </source>
</reference>
<feature type="transmembrane region" description="Helical" evidence="1">
    <location>
        <begin position="16"/>
        <end position="34"/>
    </location>
</feature>
<dbReference type="EMBL" id="QGNW01001287">
    <property type="protein sequence ID" value="RVW47278.1"/>
    <property type="molecule type" value="Genomic_DNA"/>
</dbReference>
<dbReference type="AlphaFoldDB" id="A0A438EHY0"/>
<evidence type="ECO:0000313" key="2">
    <source>
        <dbReference type="EMBL" id="RVW47278.1"/>
    </source>
</evidence>
<gene>
    <name evidence="2" type="ORF">CK203_070119</name>
</gene>
<protein>
    <submittedName>
        <fullName evidence="2">Uncharacterized protein</fullName>
    </submittedName>
</protein>
<sequence>MSLEGKRASFDSVKDLQLLLLLLLIVVILHVHHIKPCYSFAIRDNLHADLNGTAVLLLLIVCQSCLIWVIGFMLWSSKGPAVDFKHRVNLIDANAIACQAGP</sequence>
<keyword evidence="1" id="KW-0812">Transmembrane</keyword>
<feature type="transmembrane region" description="Helical" evidence="1">
    <location>
        <begin position="54"/>
        <end position="75"/>
    </location>
</feature>
<organism evidence="2 3">
    <name type="scientific">Vitis vinifera</name>
    <name type="common">Grape</name>
    <dbReference type="NCBI Taxonomy" id="29760"/>
    <lineage>
        <taxon>Eukaryota</taxon>
        <taxon>Viridiplantae</taxon>
        <taxon>Streptophyta</taxon>
        <taxon>Embryophyta</taxon>
        <taxon>Tracheophyta</taxon>
        <taxon>Spermatophyta</taxon>
        <taxon>Magnoliopsida</taxon>
        <taxon>eudicotyledons</taxon>
        <taxon>Gunneridae</taxon>
        <taxon>Pentapetalae</taxon>
        <taxon>rosids</taxon>
        <taxon>Vitales</taxon>
        <taxon>Vitaceae</taxon>
        <taxon>Viteae</taxon>
        <taxon>Vitis</taxon>
    </lineage>
</organism>